<dbReference type="SMART" id="SM00065">
    <property type="entry name" value="GAF"/>
    <property type="match status" value="1"/>
</dbReference>
<dbReference type="PANTHER" id="PTHR45339:SF1">
    <property type="entry name" value="HYBRID SIGNAL TRANSDUCTION HISTIDINE KINASE J"/>
    <property type="match status" value="1"/>
</dbReference>
<evidence type="ECO:0000259" key="14">
    <source>
        <dbReference type="PROSITE" id="PS50110"/>
    </source>
</evidence>
<dbReference type="PRINTS" id="PR00344">
    <property type="entry name" value="BCTRLSENSOR"/>
</dbReference>
<comment type="catalytic activity">
    <reaction evidence="1">
        <text>ATP + protein L-histidine = ADP + protein N-phospho-L-histidine.</text>
        <dbReference type="EC" id="2.7.13.3"/>
    </reaction>
</comment>
<dbReference type="SUPFAM" id="SSF52172">
    <property type="entry name" value="CheY-like"/>
    <property type="match status" value="1"/>
</dbReference>
<organism evidence="15 16">
    <name type="scientific">Alteromonas halophila</name>
    <dbReference type="NCBI Taxonomy" id="516698"/>
    <lineage>
        <taxon>Bacteria</taxon>
        <taxon>Pseudomonadati</taxon>
        <taxon>Pseudomonadota</taxon>
        <taxon>Gammaproteobacteria</taxon>
        <taxon>Alteromonadales</taxon>
        <taxon>Alteromonadaceae</taxon>
        <taxon>Alteromonas/Salinimonas group</taxon>
        <taxon>Alteromonas</taxon>
    </lineage>
</organism>
<dbReference type="SUPFAM" id="SSF55874">
    <property type="entry name" value="ATPase domain of HSP90 chaperone/DNA topoisomerase II/histidine kinase"/>
    <property type="match status" value="1"/>
</dbReference>
<dbReference type="Gene3D" id="3.30.565.10">
    <property type="entry name" value="Histidine kinase-like ATPase, C-terminal domain"/>
    <property type="match status" value="1"/>
</dbReference>
<dbReference type="Gene3D" id="3.30.450.20">
    <property type="entry name" value="PAS domain"/>
    <property type="match status" value="1"/>
</dbReference>
<dbReference type="InterPro" id="IPR011006">
    <property type="entry name" value="CheY-like_superfamily"/>
</dbReference>
<evidence type="ECO:0000256" key="6">
    <source>
        <dbReference type="ARBA" id="ARBA00022777"/>
    </source>
</evidence>
<accession>A0A918MYT8</accession>
<sequence length="665" mass="73056">MNPLRAFHDIVSLQGASFEQKVEKLLQFGLSLFDLEIGLVSRIEGSEYEVLFAVSDIPELKPGVCFALGETYCVHTLSSNEATGFYHAGRSRIATHPCYQTQKLEAYLGAPIIVDGETFGTINFSSPDPTTPFTSDDYGYVELIAQWLGAEIAREKAIERLREQASTLEKLEKVGKIGTWSVDLRTEKIHWSEQTRCIHEANEDYVPDMESAIAFYVEGKNRNNIVNVVESAINTGAPWDLKAQIITAKGNHRWVVSKGEAEHKDGKCIRLFGTFQDVTSNVNASIRLQDAKESAEQATQAKSEFLANMSHEIRTPMNGILGTLQLLNQNELDAKSQLLVSKARYSATSLLTIINDILDYSKIEAGKLDLEKRPFSMLEVMESVQSDLSIEARQKGIKLLTACADSFNDGWQGDVVRVRQILLNLVSNAVKFTHHGEVSVFLENAHINNGVALQFSVSDTGIGMSVEAQNRIFERFQQADSSTTRRYGGTGLGMSITVSLISMMGGAIEVKSEENVGTCVVVTLPLPSTELIKSNAKGVVAAPTQLNGKRVLIAEDNEINRLIIGSMLEPTNIKMDFVENGAEAVDAFGQDSYDAVLMDIQMPELDGVAAYRKISRINPTTPVIALTANVMAKDVDDYLAMGFVDHIAKPIDIETLYNKLAAVVA</sequence>
<evidence type="ECO:0000256" key="10">
    <source>
        <dbReference type="ARBA" id="ARBA00068150"/>
    </source>
</evidence>
<dbReference type="SMART" id="SM00388">
    <property type="entry name" value="HisKA"/>
    <property type="match status" value="1"/>
</dbReference>
<evidence type="ECO:0000259" key="13">
    <source>
        <dbReference type="PROSITE" id="PS50109"/>
    </source>
</evidence>
<gene>
    <name evidence="15" type="ORF">GCM10007391_17760</name>
</gene>
<dbReference type="InterPro" id="IPR003661">
    <property type="entry name" value="HisK_dim/P_dom"/>
</dbReference>
<dbReference type="SUPFAM" id="SSF47384">
    <property type="entry name" value="Homodimeric domain of signal transducing histidine kinase"/>
    <property type="match status" value="1"/>
</dbReference>
<evidence type="ECO:0000313" key="15">
    <source>
        <dbReference type="EMBL" id="GGW84476.1"/>
    </source>
</evidence>
<dbReference type="InterPro" id="IPR035965">
    <property type="entry name" value="PAS-like_dom_sf"/>
</dbReference>
<keyword evidence="3 11" id="KW-0597">Phosphoprotein</keyword>
<dbReference type="GO" id="GO:0005524">
    <property type="term" value="F:ATP binding"/>
    <property type="evidence" value="ECO:0007669"/>
    <property type="project" value="UniProtKB-KW"/>
</dbReference>
<evidence type="ECO:0000256" key="2">
    <source>
        <dbReference type="ARBA" id="ARBA00012438"/>
    </source>
</evidence>
<dbReference type="CDD" id="cd17546">
    <property type="entry name" value="REC_hyHK_CKI1_RcsC-like"/>
    <property type="match status" value="1"/>
</dbReference>
<keyword evidence="4" id="KW-0808">Transferase</keyword>
<dbReference type="Gene3D" id="3.40.50.2300">
    <property type="match status" value="1"/>
</dbReference>
<dbReference type="EC" id="2.7.13.3" evidence="2"/>
<feature type="domain" description="Histidine kinase" evidence="13">
    <location>
        <begin position="308"/>
        <end position="528"/>
    </location>
</feature>
<evidence type="ECO:0000256" key="8">
    <source>
        <dbReference type="ARBA" id="ARBA00023012"/>
    </source>
</evidence>
<dbReference type="PROSITE" id="PS50109">
    <property type="entry name" value="HIS_KIN"/>
    <property type="match status" value="1"/>
</dbReference>
<dbReference type="PROSITE" id="PS50110">
    <property type="entry name" value="RESPONSE_REGULATORY"/>
    <property type="match status" value="1"/>
</dbReference>
<keyword evidence="8" id="KW-0902">Two-component regulatory system</keyword>
<dbReference type="FunFam" id="3.30.565.10:FF:000010">
    <property type="entry name" value="Sensor histidine kinase RcsC"/>
    <property type="match status" value="1"/>
</dbReference>
<dbReference type="RefSeq" id="WP_189405504.1">
    <property type="nucleotide sequence ID" value="NZ_BMXP01000003.1"/>
</dbReference>
<evidence type="ECO:0000256" key="5">
    <source>
        <dbReference type="ARBA" id="ARBA00022741"/>
    </source>
</evidence>
<evidence type="ECO:0000256" key="9">
    <source>
        <dbReference type="ARBA" id="ARBA00064003"/>
    </source>
</evidence>
<dbReference type="CDD" id="cd16922">
    <property type="entry name" value="HATPase_EvgS-ArcB-TorS-like"/>
    <property type="match status" value="1"/>
</dbReference>
<dbReference type="SUPFAM" id="SSF55785">
    <property type="entry name" value="PYP-like sensor domain (PAS domain)"/>
    <property type="match status" value="1"/>
</dbReference>
<feature type="domain" description="Response regulatory" evidence="14">
    <location>
        <begin position="550"/>
        <end position="664"/>
    </location>
</feature>
<dbReference type="Gene3D" id="2.10.70.100">
    <property type="match status" value="1"/>
</dbReference>
<feature type="modified residue" description="4-aspartylphosphate" evidence="11">
    <location>
        <position position="599"/>
    </location>
</feature>
<dbReference type="CDD" id="cd00082">
    <property type="entry name" value="HisKA"/>
    <property type="match status" value="1"/>
</dbReference>
<dbReference type="Pfam" id="PF01590">
    <property type="entry name" value="GAF"/>
    <property type="match status" value="1"/>
</dbReference>
<evidence type="ECO:0000256" key="1">
    <source>
        <dbReference type="ARBA" id="ARBA00000085"/>
    </source>
</evidence>
<keyword evidence="5" id="KW-0547">Nucleotide-binding</keyword>
<keyword evidence="16" id="KW-1185">Reference proteome</keyword>
<keyword evidence="6" id="KW-0418">Kinase</keyword>
<keyword evidence="7" id="KW-0067">ATP-binding</keyword>
<dbReference type="InterPro" id="IPR003594">
    <property type="entry name" value="HATPase_dom"/>
</dbReference>
<dbReference type="Pfam" id="PF00072">
    <property type="entry name" value="Response_reg"/>
    <property type="match status" value="1"/>
</dbReference>
<dbReference type="InterPro" id="IPR036097">
    <property type="entry name" value="HisK_dim/P_sf"/>
</dbReference>
<feature type="coiled-coil region" evidence="12">
    <location>
        <begin position="281"/>
        <end position="308"/>
    </location>
</feature>
<dbReference type="InterPro" id="IPR029016">
    <property type="entry name" value="GAF-like_dom_sf"/>
</dbReference>
<dbReference type="FunFam" id="1.10.287.130:FF:000002">
    <property type="entry name" value="Two-component osmosensing histidine kinase"/>
    <property type="match status" value="1"/>
</dbReference>
<keyword evidence="12" id="KW-0175">Coiled coil</keyword>
<dbReference type="InterPro" id="IPR005467">
    <property type="entry name" value="His_kinase_dom"/>
</dbReference>
<dbReference type="GO" id="GO:0000155">
    <property type="term" value="F:phosphorelay sensor kinase activity"/>
    <property type="evidence" value="ECO:0007669"/>
    <property type="project" value="InterPro"/>
</dbReference>
<reference evidence="15" key="1">
    <citation type="journal article" date="2014" name="Int. J. Syst. Evol. Microbiol.">
        <title>Complete genome sequence of Corynebacterium casei LMG S-19264T (=DSM 44701T), isolated from a smear-ripened cheese.</title>
        <authorList>
            <consortium name="US DOE Joint Genome Institute (JGI-PGF)"/>
            <person name="Walter F."/>
            <person name="Albersmeier A."/>
            <person name="Kalinowski J."/>
            <person name="Ruckert C."/>
        </authorList>
    </citation>
    <scope>NUCLEOTIDE SEQUENCE</scope>
    <source>
        <strain evidence="15">KCTC 22164</strain>
    </source>
</reference>
<dbReference type="InterPro" id="IPR004358">
    <property type="entry name" value="Sig_transdc_His_kin-like_C"/>
</dbReference>
<protein>
    <recommendedName>
        <fullName evidence="10">Sensory/regulatory protein RpfC</fullName>
        <ecNumber evidence="2">2.7.13.3</ecNumber>
    </recommendedName>
</protein>
<comment type="caution">
    <text evidence="15">The sequence shown here is derived from an EMBL/GenBank/DDBJ whole genome shotgun (WGS) entry which is preliminary data.</text>
</comment>
<reference evidence="15" key="2">
    <citation type="submission" date="2020-09" db="EMBL/GenBank/DDBJ databases">
        <authorList>
            <person name="Sun Q."/>
            <person name="Kim S."/>
        </authorList>
    </citation>
    <scope>NUCLEOTIDE SEQUENCE</scope>
    <source>
        <strain evidence="15">KCTC 22164</strain>
    </source>
</reference>
<dbReference type="SMART" id="SM00387">
    <property type="entry name" value="HATPase_c"/>
    <property type="match status" value="1"/>
</dbReference>
<evidence type="ECO:0000313" key="16">
    <source>
        <dbReference type="Proteomes" id="UP000631300"/>
    </source>
</evidence>
<dbReference type="Pfam" id="PF02518">
    <property type="entry name" value="HATPase_c"/>
    <property type="match status" value="1"/>
</dbReference>
<dbReference type="SUPFAM" id="SSF55781">
    <property type="entry name" value="GAF domain-like"/>
    <property type="match status" value="1"/>
</dbReference>
<evidence type="ECO:0000256" key="3">
    <source>
        <dbReference type="ARBA" id="ARBA00022553"/>
    </source>
</evidence>
<comment type="subunit">
    <text evidence="9">At low DSF concentrations, interacts with RpfF.</text>
</comment>
<dbReference type="EMBL" id="BMXP01000003">
    <property type="protein sequence ID" value="GGW84476.1"/>
    <property type="molecule type" value="Genomic_DNA"/>
</dbReference>
<evidence type="ECO:0000256" key="12">
    <source>
        <dbReference type="SAM" id="Coils"/>
    </source>
</evidence>
<dbReference type="PANTHER" id="PTHR45339">
    <property type="entry name" value="HYBRID SIGNAL TRANSDUCTION HISTIDINE KINASE J"/>
    <property type="match status" value="1"/>
</dbReference>
<dbReference type="SMART" id="SM00448">
    <property type="entry name" value="REC"/>
    <property type="match status" value="1"/>
</dbReference>
<dbReference type="InterPro" id="IPR036890">
    <property type="entry name" value="HATPase_C_sf"/>
</dbReference>
<evidence type="ECO:0000256" key="11">
    <source>
        <dbReference type="PROSITE-ProRule" id="PRU00169"/>
    </source>
</evidence>
<dbReference type="AlphaFoldDB" id="A0A918MYT8"/>
<proteinExistence type="predicted"/>
<dbReference type="Pfam" id="PF00512">
    <property type="entry name" value="HisKA"/>
    <property type="match status" value="1"/>
</dbReference>
<dbReference type="InterPro" id="IPR003018">
    <property type="entry name" value="GAF"/>
</dbReference>
<evidence type="ECO:0000256" key="7">
    <source>
        <dbReference type="ARBA" id="ARBA00022840"/>
    </source>
</evidence>
<dbReference type="Proteomes" id="UP000631300">
    <property type="component" value="Unassembled WGS sequence"/>
</dbReference>
<dbReference type="Gene3D" id="1.10.287.130">
    <property type="match status" value="1"/>
</dbReference>
<dbReference type="InterPro" id="IPR001789">
    <property type="entry name" value="Sig_transdc_resp-reg_receiver"/>
</dbReference>
<evidence type="ECO:0000256" key="4">
    <source>
        <dbReference type="ARBA" id="ARBA00022679"/>
    </source>
</evidence>
<name>A0A918MYT8_9ALTE</name>
<dbReference type="Gene3D" id="3.30.450.40">
    <property type="match status" value="1"/>
</dbReference>